<dbReference type="GO" id="GO:0003700">
    <property type="term" value="F:DNA-binding transcription factor activity"/>
    <property type="evidence" value="ECO:0007669"/>
    <property type="project" value="TreeGrafter"/>
</dbReference>
<dbReference type="SUPFAM" id="SSF47413">
    <property type="entry name" value="lambda repressor-like DNA-binding domains"/>
    <property type="match status" value="1"/>
</dbReference>
<name>A0A542ZL29_9MICO</name>
<dbReference type="EMBL" id="VFOQ01000001">
    <property type="protein sequence ID" value="TQL61063.1"/>
    <property type="molecule type" value="Genomic_DNA"/>
</dbReference>
<sequence length="210" mass="22946">MAERRRATEVRKRPTRPARVGEHVEGIVGAIGPKLQRLRQEQRLSLQQLAVRAEVSAAAIHKIERNDMVPTITTLLKICAALERPVSYFTEVDEGEPELATLTRAEERQGVFTPHRGLHLDGLSGGYAHFRGAAAMATVEPGACSGDKPMLHPGEELVLLTEGALVFTIAGTRFELGPGDSLHFVGEQPHQWANETSDPATAVWFALRDS</sequence>
<keyword evidence="1" id="KW-0238">DNA-binding</keyword>
<evidence type="ECO:0000313" key="4">
    <source>
        <dbReference type="Proteomes" id="UP000319514"/>
    </source>
</evidence>
<dbReference type="Pfam" id="PF07883">
    <property type="entry name" value="Cupin_2"/>
    <property type="match status" value="1"/>
</dbReference>
<dbReference type="PANTHER" id="PTHR46797">
    <property type="entry name" value="HTH-TYPE TRANSCRIPTIONAL REGULATOR"/>
    <property type="match status" value="1"/>
</dbReference>
<gene>
    <name evidence="3" type="ORF">FB474_2468</name>
</gene>
<dbReference type="InterPro" id="IPR010982">
    <property type="entry name" value="Lambda_DNA-bd_dom_sf"/>
</dbReference>
<dbReference type="InterPro" id="IPR014710">
    <property type="entry name" value="RmlC-like_jellyroll"/>
</dbReference>
<dbReference type="PROSITE" id="PS50943">
    <property type="entry name" value="HTH_CROC1"/>
    <property type="match status" value="1"/>
</dbReference>
<dbReference type="GO" id="GO:0003677">
    <property type="term" value="F:DNA binding"/>
    <property type="evidence" value="ECO:0007669"/>
    <property type="project" value="UniProtKB-KW"/>
</dbReference>
<dbReference type="AlphaFoldDB" id="A0A542ZL29"/>
<dbReference type="CDD" id="cd02209">
    <property type="entry name" value="cupin_XRE_C"/>
    <property type="match status" value="1"/>
</dbReference>
<dbReference type="PANTHER" id="PTHR46797:SF1">
    <property type="entry name" value="METHYLPHOSPHONATE SYNTHASE"/>
    <property type="match status" value="1"/>
</dbReference>
<evidence type="ECO:0000313" key="3">
    <source>
        <dbReference type="EMBL" id="TQL61063.1"/>
    </source>
</evidence>
<dbReference type="CDD" id="cd00093">
    <property type="entry name" value="HTH_XRE"/>
    <property type="match status" value="1"/>
</dbReference>
<dbReference type="InterPro" id="IPR013096">
    <property type="entry name" value="Cupin_2"/>
</dbReference>
<dbReference type="SUPFAM" id="SSF51182">
    <property type="entry name" value="RmlC-like cupins"/>
    <property type="match status" value="1"/>
</dbReference>
<dbReference type="Proteomes" id="UP000319514">
    <property type="component" value="Unassembled WGS sequence"/>
</dbReference>
<evidence type="ECO:0000256" key="1">
    <source>
        <dbReference type="ARBA" id="ARBA00023125"/>
    </source>
</evidence>
<dbReference type="Gene3D" id="2.60.120.10">
    <property type="entry name" value="Jelly Rolls"/>
    <property type="match status" value="1"/>
</dbReference>
<proteinExistence type="predicted"/>
<accession>A0A542ZL29</accession>
<dbReference type="SMART" id="SM00530">
    <property type="entry name" value="HTH_XRE"/>
    <property type="match status" value="1"/>
</dbReference>
<dbReference type="InterPro" id="IPR001387">
    <property type="entry name" value="Cro/C1-type_HTH"/>
</dbReference>
<evidence type="ECO:0000259" key="2">
    <source>
        <dbReference type="PROSITE" id="PS50943"/>
    </source>
</evidence>
<reference evidence="3 4" key="1">
    <citation type="submission" date="2019-06" db="EMBL/GenBank/DDBJ databases">
        <title>Sequencing the genomes of 1000 actinobacteria strains.</title>
        <authorList>
            <person name="Klenk H.-P."/>
        </authorList>
    </citation>
    <scope>NUCLEOTIDE SEQUENCE [LARGE SCALE GENOMIC DNA]</scope>
    <source>
        <strain evidence="3 4">DSM 18082</strain>
    </source>
</reference>
<dbReference type="Pfam" id="PF01381">
    <property type="entry name" value="HTH_3"/>
    <property type="match status" value="1"/>
</dbReference>
<dbReference type="Gene3D" id="1.10.260.40">
    <property type="entry name" value="lambda repressor-like DNA-binding domains"/>
    <property type="match status" value="1"/>
</dbReference>
<feature type="domain" description="HTH cro/C1-type" evidence="2">
    <location>
        <begin position="35"/>
        <end position="89"/>
    </location>
</feature>
<dbReference type="OrthoDB" id="9814751at2"/>
<keyword evidence="4" id="KW-1185">Reference proteome</keyword>
<dbReference type="GO" id="GO:0005829">
    <property type="term" value="C:cytosol"/>
    <property type="evidence" value="ECO:0007669"/>
    <property type="project" value="TreeGrafter"/>
</dbReference>
<comment type="caution">
    <text evidence="3">The sequence shown here is derived from an EMBL/GenBank/DDBJ whole genome shotgun (WGS) entry which is preliminary data.</text>
</comment>
<protein>
    <submittedName>
        <fullName evidence="3">XRE family transcriptional regulator</fullName>
    </submittedName>
</protein>
<organism evidence="3 4">
    <name type="scientific">Oryzihumus leptocrescens</name>
    <dbReference type="NCBI Taxonomy" id="297536"/>
    <lineage>
        <taxon>Bacteria</taxon>
        <taxon>Bacillati</taxon>
        <taxon>Actinomycetota</taxon>
        <taxon>Actinomycetes</taxon>
        <taxon>Micrococcales</taxon>
        <taxon>Intrasporangiaceae</taxon>
        <taxon>Oryzihumus</taxon>
    </lineage>
</organism>
<dbReference type="InterPro" id="IPR011051">
    <property type="entry name" value="RmlC_Cupin_sf"/>
</dbReference>
<dbReference type="InterPro" id="IPR050807">
    <property type="entry name" value="TransReg_Diox_bact_type"/>
</dbReference>
<dbReference type="RefSeq" id="WP_141788892.1">
    <property type="nucleotide sequence ID" value="NZ_BAAAKX010000001.1"/>
</dbReference>